<dbReference type="OrthoDB" id="1447634at2"/>
<keyword evidence="1" id="KW-1133">Transmembrane helix</keyword>
<dbReference type="InterPro" id="IPR046077">
    <property type="entry name" value="DUF6095"/>
</dbReference>
<feature type="transmembrane region" description="Helical" evidence="1">
    <location>
        <begin position="39"/>
        <end position="67"/>
    </location>
</feature>
<reference evidence="2 3" key="1">
    <citation type="submission" date="2018-10" db="EMBL/GenBank/DDBJ databases">
        <title>Genomic Encyclopedia of Archaeal and Bacterial Type Strains, Phase II (KMG-II): from individual species to whole genera.</title>
        <authorList>
            <person name="Goeker M."/>
        </authorList>
    </citation>
    <scope>NUCLEOTIDE SEQUENCE [LARGE SCALE GENOMIC DNA]</scope>
    <source>
        <strain evidence="2 3">DSM 25230</strain>
    </source>
</reference>
<protein>
    <submittedName>
        <fullName evidence="2">Uncharacterized protein</fullName>
    </submittedName>
</protein>
<dbReference type="RefSeq" id="WP_121067541.1">
    <property type="nucleotide sequence ID" value="NZ_RBIQ01000008.1"/>
</dbReference>
<gene>
    <name evidence="2" type="ORF">CLV91_2139</name>
</gene>
<feature type="transmembrane region" description="Helical" evidence="1">
    <location>
        <begin position="12"/>
        <end position="33"/>
    </location>
</feature>
<accession>A0A495E918</accession>
<dbReference type="EMBL" id="RBIQ01000008">
    <property type="protein sequence ID" value="RKR13420.1"/>
    <property type="molecule type" value="Genomic_DNA"/>
</dbReference>
<dbReference type="Proteomes" id="UP000269412">
    <property type="component" value="Unassembled WGS sequence"/>
</dbReference>
<organism evidence="2 3">
    <name type="scientific">Maribacter vaceletii</name>
    <dbReference type="NCBI Taxonomy" id="1206816"/>
    <lineage>
        <taxon>Bacteria</taxon>
        <taxon>Pseudomonadati</taxon>
        <taxon>Bacteroidota</taxon>
        <taxon>Flavobacteriia</taxon>
        <taxon>Flavobacteriales</taxon>
        <taxon>Flavobacteriaceae</taxon>
        <taxon>Maribacter</taxon>
    </lineage>
</organism>
<keyword evidence="1" id="KW-0812">Transmembrane</keyword>
<comment type="caution">
    <text evidence="2">The sequence shown here is derived from an EMBL/GenBank/DDBJ whole genome shotgun (WGS) entry which is preliminary data.</text>
</comment>
<keyword evidence="3" id="KW-1185">Reference proteome</keyword>
<evidence type="ECO:0000256" key="1">
    <source>
        <dbReference type="SAM" id="Phobius"/>
    </source>
</evidence>
<name>A0A495E918_9FLAO</name>
<keyword evidence="1" id="KW-0472">Membrane</keyword>
<evidence type="ECO:0000313" key="3">
    <source>
        <dbReference type="Proteomes" id="UP000269412"/>
    </source>
</evidence>
<proteinExistence type="predicted"/>
<dbReference type="AlphaFoldDB" id="A0A495E918"/>
<evidence type="ECO:0000313" key="2">
    <source>
        <dbReference type="EMBL" id="RKR13420.1"/>
    </source>
</evidence>
<dbReference type="Pfam" id="PF19589">
    <property type="entry name" value="DUF6095"/>
    <property type="match status" value="1"/>
</dbReference>
<sequence>MRTNKEVMMKGVKYMAYTVLLMFTAPVALYQAFKNEGHPFFWPVLIVGAILALGAIVMGFYSIKVIMDGIFNKKPKR</sequence>